<feature type="compositionally biased region" description="Basic residues" evidence="1">
    <location>
        <begin position="136"/>
        <end position="148"/>
    </location>
</feature>
<reference evidence="3" key="1">
    <citation type="submission" date="2022-11" db="EMBL/GenBank/DDBJ databases">
        <authorList>
            <person name="Hyden B.L."/>
            <person name="Feng K."/>
            <person name="Yates T."/>
            <person name="Jawdy S."/>
            <person name="Smart L.B."/>
            <person name="Muchero W."/>
        </authorList>
    </citation>
    <scope>NUCLEOTIDE SEQUENCE</scope>
    <source>
        <tissue evidence="3">Shoot tip</tissue>
    </source>
</reference>
<proteinExistence type="predicted"/>
<sequence>MGKKRQILVSESDPDIDLKFPIHQHSLICDKLIKLVPAKFYLPTDEKEKPWFHGLSKGGAKASAKKRQGKSLRKQGENAIIPRSLLQQPLYLREIKGEEGEESGSAKDEEKKPGTSTSSESVEKNAEEAINELKFSHVHRYQLPHRNH</sequence>
<dbReference type="OrthoDB" id="444809at2759"/>
<feature type="compositionally biased region" description="Basic residues" evidence="1">
    <location>
        <begin position="63"/>
        <end position="73"/>
    </location>
</feature>
<dbReference type="Pfam" id="PF15459">
    <property type="entry name" value="RRP14"/>
    <property type="match status" value="1"/>
</dbReference>
<evidence type="ECO:0000256" key="1">
    <source>
        <dbReference type="SAM" id="MobiDB-lite"/>
    </source>
</evidence>
<reference evidence="3" key="2">
    <citation type="journal article" date="2023" name="Int. J. Mol. Sci.">
        <title>De Novo Assembly and Annotation of 11 Diverse Shrub Willow (Salix) Genomes Reveals Novel Gene Organization in Sex-Linked Regions.</title>
        <authorList>
            <person name="Hyden B."/>
            <person name="Feng K."/>
            <person name="Yates T.B."/>
            <person name="Jawdy S."/>
            <person name="Cereghino C."/>
            <person name="Smart L.B."/>
            <person name="Muchero W."/>
        </authorList>
    </citation>
    <scope>NUCLEOTIDE SEQUENCE [LARGE SCALE GENOMIC DNA]</scope>
    <source>
        <tissue evidence="3">Shoot tip</tissue>
    </source>
</reference>
<name>A0A9Q0STS0_SALVM</name>
<feature type="domain" description="Ribosomal RNA-processing protein 14 N-terminal" evidence="2">
    <location>
        <begin position="22"/>
        <end position="71"/>
    </location>
</feature>
<gene>
    <name evidence="3" type="ORF">OIU85_005582</name>
</gene>
<evidence type="ECO:0000259" key="2">
    <source>
        <dbReference type="Pfam" id="PF15459"/>
    </source>
</evidence>
<organism evidence="3 4">
    <name type="scientific">Salix viminalis</name>
    <name type="common">Common osier</name>
    <name type="synonym">Basket willow</name>
    <dbReference type="NCBI Taxonomy" id="40686"/>
    <lineage>
        <taxon>Eukaryota</taxon>
        <taxon>Viridiplantae</taxon>
        <taxon>Streptophyta</taxon>
        <taxon>Embryophyta</taxon>
        <taxon>Tracheophyta</taxon>
        <taxon>Spermatophyta</taxon>
        <taxon>Magnoliopsida</taxon>
        <taxon>eudicotyledons</taxon>
        <taxon>Gunneridae</taxon>
        <taxon>Pentapetalae</taxon>
        <taxon>rosids</taxon>
        <taxon>fabids</taxon>
        <taxon>Malpighiales</taxon>
        <taxon>Salicaceae</taxon>
        <taxon>Saliceae</taxon>
        <taxon>Salix</taxon>
    </lineage>
</organism>
<dbReference type="EMBL" id="JAPFFL010000012">
    <property type="protein sequence ID" value="KAJ6689193.1"/>
    <property type="molecule type" value="Genomic_DNA"/>
</dbReference>
<evidence type="ECO:0000313" key="3">
    <source>
        <dbReference type="EMBL" id="KAJ6689193.1"/>
    </source>
</evidence>
<evidence type="ECO:0000313" key="4">
    <source>
        <dbReference type="Proteomes" id="UP001151529"/>
    </source>
</evidence>
<dbReference type="InterPro" id="IPR029188">
    <property type="entry name" value="Rrp14_N"/>
</dbReference>
<protein>
    <recommendedName>
        <fullName evidence="2">Ribosomal RNA-processing protein 14 N-terminal domain-containing protein</fullName>
    </recommendedName>
</protein>
<keyword evidence="4" id="KW-1185">Reference proteome</keyword>
<dbReference type="AlphaFoldDB" id="A0A9Q0STS0"/>
<feature type="region of interest" description="Disordered" evidence="1">
    <location>
        <begin position="49"/>
        <end position="148"/>
    </location>
</feature>
<feature type="compositionally biased region" description="Basic and acidic residues" evidence="1">
    <location>
        <begin position="93"/>
        <end position="113"/>
    </location>
</feature>
<dbReference type="Proteomes" id="UP001151529">
    <property type="component" value="Chromosome 8"/>
</dbReference>
<accession>A0A9Q0STS0</accession>
<comment type="caution">
    <text evidence="3">The sequence shown here is derived from an EMBL/GenBank/DDBJ whole genome shotgun (WGS) entry which is preliminary data.</text>
</comment>